<protein>
    <submittedName>
        <fullName evidence="1">Uncharacterized protein</fullName>
    </submittedName>
</protein>
<dbReference type="KEGG" id="bcai:K788_00000375"/>
<dbReference type="AlphaFoldDB" id="A0A0P0RJJ8"/>
<name>A0A0P0RJJ8_9BURK</name>
<organism evidence="1 2">
    <name type="scientific">Paraburkholderia caribensis MBA4</name>
    <dbReference type="NCBI Taxonomy" id="1323664"/>
    <lineage>
        <taxon>Bacteria</taxon>
        <taxon>Pseudomonadati</taxon>
        <taxon>Pseudomonadota</taxon>
        <taxon>Betaproteobacteria</taxon>
        <taxon>Burkholderiales</taxon>
        <taxon>Burkholderiaceae</taxon>
        <taxon>Paraburkholderia</taxon>
    </lineage>
</organism>
<accession>A0A0P0RJJ8</accession>
<gene>
    <name evidence="1" type="ORF">K788_00000375</name>
</gene>
<evidence type="ECO:0000313" key="2">
    <source>
        <dbReference type="Proteomes" id="UP000019146"/>
    </source>
</evidence>
<proteinExistence type="predicted"/>
<sequence length="71" mass="8335">MRKARSVVRINDMLQYDRNRLEIDSAVFSAIPDIAFPVTRFGQFFPECFVERFILSSGIEKKGREATRFFL</sequence>
<dbReference type="EMBL" id="CP012747">
    <property type="protein sequence ID" value="ALL68926.1"/>
    <property type="molecule type" value="Genomic_DNA"/>
</dbReference>
<reference evidence="1 2" key="1">
    <citation type="journal article" date="2014" name="Genome Announc.">
        <title>Draft Genome Sequence of the Haloacid-Degrading Burkholderia caribensis Strain MBA4.</title>
        <authorList>
            <person name="Pan Y."/>
            <person name="Kong K.F."/>
            <person name="Tsang J.S."/>
        </authorList>
    </citation>
    <scope>NUCLEOTIDE SEQUENCE [LARGE SCALE GENOMIC DNA]</scope>
    <source>
        <strain evidence="1 2">MBA4</strain>
    </source>
</reference>
<dbReference type="Proteomes" id="UP000019146">
    <property type="component" value="Chromosome 2"/>
</dbReference>
<evidence type="ECO:0000313" key="1">
    <source>
        <dbReference type="EMBL" id="ALL68926.1"/>
    </source>
</evidence>